<dbReference type="AlphaFoldDB" id="A0A2P5K787"/>
<dbReference type="InterPro" id="IPR011045">
    <property type="entry name" value="N2O_reductase_N"/>
</dbReference>
<proteinExistence type="predicted"/>
<reference evidence="3 4" key="1">
    <citation type="submission" date="2018-01" db="EMBL/GenBank/DDBJ databases">
        <title>Genomic Encyclopedia of Type Strains, Phase III (KMG-III): the genomes of soil and plant-associated and newly described type strains.</title>
        <authorList>
            <person name="Whitman W."/>
        </authorList>
    </citation>
    <scope>NUCLEOTIDE SEQUENCE [LARGE SCALE GENOMIC DNA]</scope>
    <source>
        <strain evidence="3 4">HKI456</strain>
    </source>
</reference>
<gene>
    <name evidence="3" type="ORF">B0O95_1164</name>
</gene>
<comment type="caution">
    <text evidence="3">The sequence shown here is derived from an EMBL/GenBank/DDBJ whole genome shotgun (WGS) entry which is preliminary data.</text>
</comment>
<accession>A0A2P5K787</accession>
<evidence type="ECO:0000259" key="2">
    <source>
        <dbReference type="Pfam" id="PF21783"/>
    </source>
</evidence>
<dbReference type="Proteomes" id="UP000243096">
    <property type="component" value="Unassembled WGS sequence"/>
</dbReference>
<dbReference type="InterPro" id="IPR015943">
    <property type="entry name" value="WD40/YVTN_repeat-like_dom_sf"/>
</dbReference>
<evidence type="ECO:0000313" key="3">
    <source>
        <dbReference type="EMBL" id="PPB81946.1"/>
    </source>
</evidence>
<sequence length="126" mass="13422">MLNSNHFVRARRVAGSLAAARVCVALAPLAVANNVIVLNSGEATLSLIDQASRQVVGTVPTGKEPHYLMPTPDNTSLILAVMPSHVAFSNDSRTAFVTLQVSGRLMSPTLHTARIAPPWPTPRLCQ</sequence>
<protein>
    <recommendedName>
        <fullName evidence="2">YNCE-like beta-propeller domain-containing protein</fullName>
    </recommendedName>
</protein>
<keyword evidence="1" id="KW-0732">Signal</keyword>
<dbReference type="InterPro" id="IPR048433">
    <property type="entry name" value="YNCE-like_beta-prop"/>
</dbReference>
<dbReference type="Gene3D" id="2.130.10.10">
    <property type="entry name" value="YVTN repeat-like/Quinoprotein amine dehydrogenase"/>
    <property type="match status" value="1"/>
</dbReference>
<feature type="chain" id="PRO_5015173264" description="YNCE-like beta-propeller domain-containing protein" evidence="1">
    <location>
        <begin position="33"/>
        <end position="126"/>
    </location>
</feature>
<evidence type="ECO:0000256" key="1">
    <source>
        <dbReference type="SAM" id="SignalP"/>
    </source>
</evidence>
<feature type="domain" description="YNCE-like beta-propeller" evidence="2">
    <location>
        <begin position="22"/>
        <end position="106"/>
    </location>
</feature>
<dbReference type="EMBL" id="PRDW01000016">
    <property type="protein sequence ID" value="PPB81946.1"/>
    <property type="molecule type" value="Genomic_DNA"/>
</dbReference>
<organism evidence="3 4">
    <name type="scientific">Mycetohabitans endofungorum</name>
    <dbReference type="NCBI Taxonomy" id="417203"/>
    <lineage>
        <taxon>Bacteria</taxon>
        <taxon>Pseudomonadati</taxon>
        <taxon>Pseudomonadota</taxon>
        <taxon>Betaproteobacteria</taxon>
        <taxon>Burkholderiales</taxon>
        <taxon>Burkholderiaceae</taxon>
        <taxon>Mycetohabitans</taxon>
    </lineage>
</organism>
<feature type="signal peptide" evidence="1">
    <location>
        <begin position="1"/>
        <end position="32"/>
    </location>
</feature>
<dbReference type="SUPFAM" id="SSF50974">
    <property type="entry name" value="Nitrous oxide reductase, N-terminal domain"/>
    <property type="match status" value="1"/>
</dbReference>
<dbReference type="Pfam" id="PF21783">
    <property type="entry name" value="YNCE"/>
    <property type="match status" value="1"/>
</dbReference>
<keyword evidence="4" id="KW-1185">Reference proteome</keyword>
<evidence type="ECO:0000313" key="4">
    <source>
        <dbReference type="Proteomes" id="UP000243096"/>
    </source>
</evidence>
<name>A0A2P5K787_9BURK</name>